<keyword evidence="2" id="KW-1185">Reference proteome</keyword>
<organism evidence="1 2">
    <name type="scientific">Halopseudomonas oceani</name>
    <dbReference type="NCBI Taxonomy" id="1708783"/>
    <lineage>
        <taxon>Bacteria</taxon>
        <taxon>Pseudomonadati</taxon>
        <taxon>Pseudomonadota</taxon>
        <taxon>Gammaproteobacteria</taxon>
        <taxon>Pseudomonadales</taxon>
        <taxon>Pseudomonadaceae</taxon>
        <taxon>Halopseudomonas</taxon>
    </lineage>
</organism>
<protein>
    <submittedName>
        <fullName evidence="1">Uncharacterized protein</fullName>
    </submittedName>
</protein>
<dbReference type="OrthoDB" id="8966364at2"/>
<reference evidence="1 2" key="1">
    <citation type="submission" date="2018-01" db="EMBL/GenBank/DDBJ databases">
        <title>Draft genome of the type strain Pseudomonas oceani DSM 100277 isolated from the deep water in Okinawa trough, northwestern Pacific Ocean.</title>
        <authorList>
            <person name="Gomila M."/>
            <person name="Mulet M."/>
            <person name="Garcia-Valdes E."/>
            <person name="Lalucat J."/>
        </authorList>
    </citation>
    <scope>NUCLEOTIDE SEQUENCE [LARGE SCALE GENOMIC DNA]</scope>
    <source>
        <strain evidence="1 2">DSM 100277</strain>
    </source>
</reference>
<sequence>MDKTDSSDLELYEHLPEWATGHAKGEYVLGAHLPTRDGRRCGNAHIIATEKARWDEAKTVYVCLTDAGRVMRLTKSELEDSFYPPEWISDINEVNRKFSPHVNLSSIEKAKQRLQGFLHARSGHDLFALASEMALTKEEWELIRTDCLWMSASMIQELDELFASLADPEAPL</sequence>
<gene>
    <name evidence="1" type="ORF">C1949_11530</name>
</gene>
<evidence type="ECO:0000313" key="2">
    <source>
        <dbReference type="Proteomes" id="UP000243451"/>
    </source>
</evidence>
<dbReference type="RefSeq" id="WP_104738620.1">
    <property type="nucleotide sequence ID" value="NZ_BMHR01000010.1"/>
</dbReference>
<dbReference type="Proteomes" id="UP000243451">
    <property type="component" value="Unassembled WGS sequence"/>
</dbReference>
<name>A0A2P4EU65_9GAMM</name>
<comment type="caution">
    <text evidence="1">The sequence shown here is derived from an EMBL/GenBank/DDBJ whole genome shotgun (WGS) entry which is preliminary data.</text>
</comment>
<evidence type="ECO:0000313" key="1">
    <source>
        <dbReference type="EMBL" id="POB02993.1"/>
    </source>
</evidence>
<dbReference type="EMBL" id="PPSK01000010">
    <property type="protein sequence ID" value="POB02993.1"/>
    <property type="molecule type" value="Genomic_DNA"/>
</dbReference>
<proteinExistence type="predicted"/>
<dbReference type="AlphaFoldDB" id="A0A2P4EU65"/>
<accession>A0A2P4EU65</accession>